<keyword evidence="4" id="KW-1185">Reference proteome</keyword>
<accession>A0ABW1JH69</accession>
<name>A0ABW1JH69_9ACTN</name>
<keyword evidence="3" id="KW-0645">Protease</keyword>
<keyword evidence="2" id="KW-0472">Membrane</keyword>
<feature type="transmembrane region" description="Helical" evidence="2">
    <location>
        <begin position="111"/>
        <end position="130"/>
    </location>
</feature>
<proteinExistence type="predicted"/>
<feature type="transmembrane region" description="Helical" evidence="2">
    <location>
        <begin position="186"/>
        <end position="206"/>
    </location>
</feature>
<feature type="compositionally biased region" description="Low complexity" evidence="1">
    <location>
        <begin position="315"/>
        <end position="326"/>
    </location>
</feature>
<feature type="transmembrane region" description="Helical" evidence="2">
    <location>
        <begin position="215"/>
        <end position="233"/>
    </location>
</feature>
<dbReference type="RefSeq" id="WP_345715200.1">
    <property type="nucleotide sequence ID" value="NZ_BAABFP010000002.1"/>
</dbReference>
<dbReference type="Proteomes" id="UP001596189">
    <property type="component" value="Unassembled WGS sequence"/>
</dbReference>
<feature type="transmembrane region" description="Helical" evidence="2">
    <location>
        <begin position="80"/>
        <end position="99"/>
    </location>
</feature>
<feature type="transmembrane region" description="Helical" evidence="2">
    <location>
        <begin position="272"/>
        <end position="294"/>
    </location>
</feature>
<gene>
    <name evidence="3" type="ORF">ACFQDO_13315</name>
</gene>
<dbReference type="PANTHER" id="PTHR36844">
    <property type="entry name" value="PROTEASE PRSW"/>
    <property type="match status" value="1"/>
</dbReference>
<organism evidence="3 4">
    <name type="scientific">Angustibacter luteus</name>
    <dbReference type="NCBI Taxonomy" id="658456"/>
    <lineage>
        <taxon>Bacteria</taxon>
        <taxon>Bacillati</taxon>
        <taxon>Actinomycetota</taxon>
        <taxon>Actinomycetes</taxon>
        <taxon>Kineosporiales</taxon>
        <taxon>Kineosporiaceae</taxon>
    </lineage>
</organism>
<keyword evidence="3" id="KW-0482">Metalloprotease</keyword>
<dbReference type="EMBL" id="JBHSRD010000004">
    <property type="protein sequence ID" value="MFC6008108.1"/>
    <property type="molecule type" value="Genomic_DNA"/>
</dbReference>
<protein>
    <submittedName>
        <fullName evidence="3">PrsW family intramembrane metalloprotease</fullName>
    </submittedName>
</protein>
<dbReference type="Pfam" id="PF13367">
    <property type="entry name" value="PrsW-protease"/>
    <property type="match status" value="1"/>
</dbReference>
<dbReference type="InterPro" id="IPR026898">
    <property type="entry name" value="PrsW"/>
</dbReference>
<reference evidence="4" key="1">
    <citation type="journal article" date="2019" name="Int. J. Syst. Evol. Microbiol.">
        <title>The Global Catalogue of Microorganisms (GCM) 10K type strain sequencing project: providing services to taxonomists for standard genome sequencing and annotation.</title>
        <authorList>
            <consortium name="The Broad Institute Genomics Platform"/>
            <consortium name="The Broad Institute Genome Sequencing Center for Infectious Disease"/>
            <person name="Wu L."/>
            <person name="Ma J."/>
        </authorList>
    </citation>
    <scope>NUCLEOTIDE SEQUENCE [LARGE SCALE GENOMIC DNA]</scope>
    <source>
        <strain evidence="4">KACC 14249</strain>
    </source>
</reference>
<feature type="transmembrane region" description="Helical" evidence="2">
    <location>
        <begin position="21"/>
        <end position="40"/>
    </location>
</feature>
<keyword evidence="2" id="KW-1133">Transmembrane helix</keyword>
<feature type="transmembrane region" description="Helical" evidence="2">
    <location>
        <begin position="46"/>
        <end position="68"/>
    </location>
</feature>
<dbReference type="PANTHER" id="PTHR36844:SF1">
    <property type="entry name" value="PROTEASE PRSW"/>
    <property type="match status" value="1"/>
</dbReference>
<evidence type="ECO:0000313" key="3">
    <source>
        <dbReference type="EMBL" id="MFC6008108.1"/>
    </source>
</evidence>
<feature type="transmembrane region" description="Helical" evidence="2">
    <location>
        <begin position="142"/>
        <end position="166"/>
    </location>
</feature>
<feature type="region of interest" description="Disordered" evidence="1">
    <location>
        <begin position="315"/>
        <end position="334"/>
    </location>
</feature>
<comment type="caution">
    <text evidence="3">The sequence shown here is derived from an EMBL/GenBank/DDBJ whole genome shotgun (WGS) entry which is preliminary data.</text>
</comment>
<dbReference type="GO" id="GO:0008237">
    <property type="term" value="F:metallopeptidase activity"/>
    <property type="evidence" value="ECO:0007669"/>
    <property type="project" value="UniProtKB-KW"/>
</dbReference>
<keyword evidence="2" id="KW-0812">Transmembrane</keyword>
<evidence type="ECO:0000256" key="1">
    <source>
        <dbReference type="SAM" id="MobiDB-lite"/>
    </source>
</evidence>
<keyword evidence="3" id="KW-0378">Hydrolase</keyword>
<evidence type="ECO:0000256" key="2">
    <source>
        <dbReference type="SAM" id="Phobius"/>
    </source>
</evidence>
<sequence length="334" mass="36216">MTDQAVQVTVDSSRPVHRYTFVWVLVLGSFIWIVGAVITAVTADDILVPTLILMGSFLVPITMVVFALTREGEDQLSEDWLMLSFILGGSVGVVFAALVETYLLPTAEGTFIMVGLIEETTKALLVIFVARKVTTRRPRDGMVFGATVGAGFAAFESAGYALSALIQHQQNHPVLNILQTEINRAVLAPFGHITWTALFGGALFAASRPDGRLRVTWNLVWTCLGIVTLHALWDQSYGWAILITQGLNGSGWSLEWPNTEAWIGSPNHHDLVVFQVVYAALLIVNATVGASWVFRRWHHYKALAAAREAAAAVAAAPTADGPDPDASTGPSHRR</sequence>
<evidence type="ECO:0000313" key="4">
    <source>
        <dbReference type="Proteomes" id="UP001596189"/>
    </source>
</evidence>